<accession>A0AAV7NAF7</accession>
<organism evidence="2 3">
    <name type="scientific">Pleurodeles waltl</name>
    <name type="common">Iberian ribbed newt</name>
    <dbReference type="NCBI Taxonomy" id="8319"/>
    <lineage>
        <taxon>Eukaryota</taxon>
        <taxon>Metazoa</taxon>
        <taxon>Chordata</taxon>
        <taxon>Craniata</taxon>
        <taxon>Vertebrata</taxon>
        <taxon>Euteleostomi</taxon>
        <taxon>Amphibia</taxon>
        <taxon>Batrachia</taxon>
        <taxon>Caudata</taxon>
        <taxon>Salamandroidea</taxon>
        <taxon>Salamandridae</taxon>
        <taxon>Pleurodelinae</taxon>
        <taxon>Pleurodeles</taxon>
    </lineage>
</organism>
<keyword evidence="3" id="KW-1185">Reference proteome</keyword>
<evidence type="ECO:0000313" key="3">
    <source>
        <dbReference type="Proteomes" id="UP001066276"/>
    </source>
</evidence>
<comment type="caution">
    <text evidence="2">The sequence shown here is derived from an EMBL/GenBank/DDBJ whole genome shotgun (WGS) entry which is preliminary data.</text>
</comment>
<sequence>MQQGPGDPRIRSRAPHGSPEDPPPGGAESPLTGPLVVLLGGPPGQERPEPASQHQVSPILNPLQCHQGPLIAWARRPVWGPPARVPCSSGLSCSTGASHGGPSRRLPAPASEDRRLHDPLSPGCRSHRRRRLEEGVAPRRPSDPVPGFRPTPLGPLGRRQIRVSDEGTGSISGPDPRPSSLQLPRAEPPTRPASGVWHSPPRLRPHQDEVRPLTAGAPPHSASELLGPTPSGGDLCNPSGLCFNLVRSPTGPCPVTADPGHLTALGQDRLRAYFGDGILPVLWVSFQQHQQTLRGSFSLSLWVWTGLTL</sequence>
<dbReference type="AlphaFoldDB" id="A0AAV7NAF7"/>
<evidence type="ECO:0000256" key="1">
    <source>
        <dbReference type="SAM" id="MobiDB-lite"/>
    </source>
</evidence>
<feature type="compositionally biased region" description="Basic and acidic residues" evidence="1">
    <location>
        <begin position="131"/>
        <end position="142"/>
    </location>
</feature>
<feature type="compositionally biased region" description="Low complexity" evidence="1">
    <location>
        <begin position="30"/>
        <end position="40"/>
    </location>
</feature>
<evidence type="ECO:0000313" key="2">
    <source>
        <dbReference type="EMBL" id="KAJ1112192.1"/>
    </source>
</evidence>
<dbReference type="Proteomes" id="UP001066276">
    <property type="component" value="Chromosome 8"/>
</dbReference>
<feature type="region of interest" description="Disordered" evidence="1">
    <location>
        <begin position="84"/>
        <end position="226"/>
    </location>
</feature>
<protein>
    <submittedName>
        <fullName evidence="2">Uncharacterized protein</fullName>
    </submittedName>
</protein>
<feature type="region of interest" description="Disordered" evidence="1">
    <location>
        <begin position="1"/>
        <end position="56"/>
    </location>
</feature>
<gene>
    <name evidence="2" type="ORF">NDU88_000460</name>
</gene>
<feature type="compositionally biased region" description="Pro residues" evidence="1">
    <location>
        <begin position="143"/>
        <end position="153"/>
    </location>
</feature>
<reference evidence="2" key="1">
    <citation type="journal article" date="2022" name="bioRxiv">
        <title>Sequencing and chromosome-scale assembly of the giantPleurodeles waltlgenome.</title>
        <authorList>
            <person name="Brown T."/>
            <person name="Elewa A."/>
            <person name="Iarovenko S."/>
            <person name="Subramanian E."/>
            <person name="Araus A.J."/>
            <person name="Petzold A."/>
            <person name="Susuki M."/>
            <person name="Suzuki K.-i.T."/>
            <person name="Hayashi T."/>
            <person name="Toyoda A."/>
            <person name="Oliveira C."/>
            <person name="Osipova E."/>
            <person name="Leigh N.D."/>
            <person name="Simon A."/>
            <person name="Yun M.H."/>
        </authorList>
    </citation>
    <scope>NUCLEOTIDE SEQUENCE</scope>
    <source>
        <strain evidence="2">20211129_DDA</strain>
        <tissue evidence="2">Liver</tissue>
    </source>
</reference>
<proteinExistence type="predicted"/>
<dbReference type="EMBL" id="JANPWB010000012">
    <property type="protein sequence ID" value="KAJ1112192.1"/>
    <property type="molecule type" value="Genomic_DNA"/>
</dbReference>
<name>A0AAV7NAF7_PLEWA</name>